<evidence type="ECO:0000256" key="6">
    <source>
        <dbReference type="ARBA" id="ARBA00022918"/>
    </source>
</evidence>
<keyword evidence="6" id="KW-0695">RNA-directed DNA polymerase</keyword>
<feature type="domain" description="Reverse transcriptase RNase H-like" evidence="7">
    <location>
        <begin position="174"/>
        <end position="265"/>
    </location>
</feature>
<evidence type="ECO:0000256" key="3">
    <source>
        <dbReference type="ARBA" id="ARBA00022722"/>
    </source>
</evidence>
<dbReference type="InterPro" id="IPR041373">
    <property type="entry name" value="RT_RNaseH"/>
</dbReference>
<dbReference type="PANTHER" id="PTHR37984">
    <property type="entry name" value="PROTEIN CBG26694"/>
    <property type="match status" value="1"/>
</dbReference>
<evidence type="ECO:0000256" key="2">
    <source>
        <dbReference type="ARBA" id="ARBA00022695"/>
    </source>
</evidence>
<evidence type="ECO:0000259" key="7">
    <source>
        <dbReference type="Pfam" id="PF17917"/>
    </source>
</evidence>
<reference evidence="8 9" key="2">
    <citation type="submission" date="2018-11" db="EMBL/GenBank/DDBJ databases">
        <authorList>
            <consortium name="Pathogen Informatics"/>
        </authorList>
    </citation>
    <scope>NUCLEOTIDE SEQUENCE [LARGE SCALE GENOMIC DNA]</scope>
    <source>
        <strain evidence="8">Dakar</strain>
        <strain evidence="9">Dakar, Senegal</strain>
    </source>
</reference>
<keyword evidence="4" id="KW-0255">Endonuclease</keyword>
<dbReference type="SUPFAM" id="SSF56672">
    <property type="entry name" value="DNA/RNA polymerases"/>
    <property type="match status" value="1"/>
</dbReference>
<dbReference type="PANTHER" id="PTHR37984:SF5">
    <property type="entry name" value="PROTEIN NYNRIN-LIKE"/>
    <property type="match status" value="1"/>
</dbReference>
<organism evidence="10">
    <name type="scientific">Schistosoma curassoni</name>
    <dbReference type="NCBI Taxonomy" id="6186"/>
    <lineage>
        <taxon>Eukaryota</taxon>
        <taxon>Metazoa</taxon>
        <taxon>Spiralia</taxon>
        <taxon>Lophotrochozoa</taxon>
        <taxon>Platyhelminthes</taxon>
        <taxon>Trematoda</taxon>
        <taxon>Digenea</taxon>
        <taxon>Strigeidida</taxon>
        <taxon>Schistosomatoidea</taxon>
        <taxon>Schistosomatidae</taxon>
        <taxon>Schistosoma</taxon>
    </lineage>
</organism>
<dbReference type="AlphaFoldDB" id="A0A183K685"/>
<protein>
    <submittedName>
        <fullName evidence="10">RT_RNaseH domain-containing protein</fullName>
    </submittedName>
</protein>
<evidence type="ECO:0000313" key="10">
    <source>
        <dbReference type="WBParaSite" id="SCUD_0001051001-mRNA-1"/>
    </source>
</evidence>
<dbReference type="InterPro" id="IPR050951">
    <property type="entry name" value="Retrovirus_Pol_polyprotein"/>
</dbReference>
<keyword evidence="1" id="KW-0808">Transferase</keyword>
<gene>
    <name evidence="8" type="ORF">SCUD_LOCUS10510</name>
</gene>
<dbReference type="InterPro" id="IPR043502">
    <property type="entry name" value="DNA/RNA_pol_sf"/>
</dbReference>
<evidence type="ECO:0000313" key="8">
    <source>
        <dbReference type="EMBL" id="VDP40251.1"/>
    </source>
</evidence>
<evidence type="ECO:0000256" key="4">
    <source>
        <dbReference type="ARBA" id="ARBA00022759"/>
    </source>
</evidence>
<reference evidence="10" key="1">
    <citation type="submission" date="2016-06" db="UniProtKB">
        <authorList>
            <consortium name="WormBaseParasite"/>
        </authorList>
    </citation>
    <scope>IDENTIFICATION</scope>
</reference>
<dbReference type="GO" id="GO:0016787">
    <property type="term" value="F:hydrolase activity"/>
    <property type="evidence" value="ECO:0007669"/>
    <property type="project" value="UniProtKB-KW"/>
</dbReference>
<dbReference type="CDD" id="cd09274">
    <property type="entry name" value="RNase_HI_RT_Ty3"/>
    <property type="match status" value="1"/>
</dbReference>
<dbReference type="WBParaSite" id="SCUD_0001051001-mRNA-1">
    <property type="protein sequence ID" value="SCUD_0001051001-mRNA-1"/>
    <property type="gene ID" value="SCUD_0001051001"/>
</dbReference>
<keyword evidence="2" id="KW-0548">Nucleotidyltransferase</keyword>
<dbReference type="STRING" id="6186.A0A183K685"/>
<keyword evidence="3" id="KW-0540">Nuclease</keyword>
<evidence type="ECO:0000256" key="5">
    <source>
        <dbReference type="ARBA" id="ARBA00022801"/>
    </source>
</evidence>
<dbReference type="GO" id="GO:0003964">
    <property type="term" value="F:RNA-directed DNA polymerase activity"/>
    <property type="evidence" value="ECO:0007669"/>
    <property type="project" value="UniProtKB-KW"/>
</dbReference>
<dbReference type="GO" id="GO:0004519">
    <property type="term" value="F:endonuclease activity"/>
    <property type="evidence" value="ECO:0007669"/>
    <property type="project" value="UniProtKB-KW"/>
</dbReference>
<evidence type="ECO:0000256" key="1">
    <source>
        <dbReference type="ARBA" id="ARBA00022679"/>
    </source>
</evidence>
<keyword evidence="9" id="KW-1185">Reference proteome</keyword>
<evidence type="ECO:0000313" key="9">
    <source>
        <dbReference type="Proteomes" id="UP000279833"/>
    </source>
</evidence>
<proteinExistence type="predicted"/>
<name>A0A183K685_9TREM</name>
<sequence>MPNCSFQDARTACINYEALNELDIQSMKIPNTWLSSLDEIQSQCQSNLRSFNSDSYSRANMKGVSTRNYKANHKGQINFGHIQSICKSTVHFASSSTKSCNLDPNNSAVSNDYLSLSTISKGLIATCANCSGGIKIEPIKLQVQGDPVILKRRFLQSDAVLRTYSLSVHSVRITDTSPVGIGAVLEQGGRLNIRVSRKLIVTKQTQREALVVFWAVKRLHKYLFGKKFTIATDHEALKFIYHPEKSLARSSAAVVQRWSIVLSAYDYTVQHRSAKKLNMTLETAIDSIAASTFNELERGVDSFLLQYRNARNSVTEEIPSKLPKERILWSNMRRLESAEITYYRGNDLRPSTGIVLKNVEKSVVRLLDIKD</sequence>
<dbReference type="Pfam" id="PF17917">
    <property type="entry name" value="RT_RNaseH"/>
    <property type="match status" value="1"/>
</dbReference>
<dbReference type="EMBL" id="UZAK01033825">
    <property type="protein sequence ID" value="VDP40251.1"/>
    <property type="molecule type" value="Genomic_DNA"/>
</dbReference>
<accession>A0A183K685</accession>
<keyword evidence="5" id="KW-0378">Hydrolase</keyword>
<dbReference type="Proteomes" id="UP000279833">
    <property type="component" value="Unassembled WGS sequence"/>
</dbReference>